<proteinExistence type="predicted"/>
<sequence>MPLAAHHHQQQQHQHHHQQQQHQHHPPPPSQQQQHIDQRGVTITTLPSATSVAQHHQQHQHIQDGSPHHHFNVAALGDLSSAMQLGAVTADGSFVTMGGVVVGRIQHTREELQQLGVIKVESPSNGGTTTTSAAAETQREG</sequence>
<protein>
    <submittedName>
        <fullName evidence="2">GM22368</fullName>
    </submittedName>
</protein>
<feature type="region of interest" description="Disordered" evidence="1">
    <location>
        <begin position="121"/>
        <end position="141"/>
    </location>
</feature>
<evidence type="ECO:0000313" key="2">
    <source>
        <dbReference type="EMBL" id="EDW44359.1"/>
    </source>
</evidence>
<evidence type="ECO:0000313" key="3">
    <source>
        <dbReference type="Proteomes" id="UP000001292"/>
    </source>
</evidence>
<accession>B4IAP6</accession>
<dbReference type="PhylomeDB" id="B4IAP6"/>
<dbReference type="OMA" id="HHTPPHA"/>
<feature type="compositionally biased region" description="Low complexity" evidence="1">
    <location>
        <begin position="128"/>
        <end position="141"/>
    </location>
</feature>
<dbReference type="Proteomes" id="UP000001292">
    <property type="component" value="Unassembled WGS sequence"/>
</dbReference>
<dbReference type="EMBL" id="CH480826">
    <property type="protein sequence ID" value="EDW44359.1"/>
    <property type="molecule type" value="Genomic_DNA"/>
</dbReference>
<dbReference type="HOGENOM" id="CLU_1679776_0_0_1"/>
<organism evidence="3">
    <name type="scientific">Drosophila sechellia</name>
    <name type="common">Fruit fly</name>
    <dbReference type="NCBI Taxonomy" id="7238"/>
    <lineage>
        <taxon>Eukaryota</taxon>
        <taxon>Metazoa</taxon>
        <taxon>Ecdysozoa</taxon>
        <taxon>Arthropoda</taxon>
        <taxon>Hexapoda</taxon>
        <taxon>Insecta</taxon>
        <taxon>Pterygota</taxon>
        <taxon>Neoptera</taxon>
        <taxon>Endopterygota</taxon>
        <taxon>Diptera</taxon>
        <taxon>Brachycera</taxon>
        <taxon>Muscomorpha</taxon>
        <taxon>Ephydroidea</taxon>
        <taxon>Drosophilidae</taxon>
        <taxon>Drosophila</taxon>
        <taxon>Sophophora</taxon>
    </lineage>
</organism>
<name>B4IAP6_DROSE</name>
<feature type="region of interest" description="Disordered" evidence="1">
    <location>
        <begin position="1"/>
        <end position="37"/>
    </location>
</feature>
<keyword evidence="3" id="KW-1185">Reference proteome</keyword>
<reference evidence="2 3" key="1">
    <citation type="journal article" date="2007" name="Nature">
        <title>Evolution of genes and genomes on the Drosophila phylogeny.</title>
        <authorList>
            <consortium name="Drosophila 12 Genomes Consortium"/>
            <person name="Clark A.G."/>
            <person name="Eisen M.B."/>
            <person name="Smith D.R."/>
            <person name="Bergman C.M."/>
            <person name="Oliver B."/>
            <person name="Markow T.A."/>
            <person name="Kaufman T.C."/>
            <person name="Kellis M."/>
            <person name="Gelbart W."/>
            <person name="Iyer V.N."/>
            <person name="Pollard D.A."/>
            <person name="Sackton T.B."/>
            <person name="Larracuente A.M."/>
            <person name="Singh N.D."/>
            <person name="Abad J.P."/>
            <person name="Abt D.N."/>
            <person name="Adryan B."/>
            <person name="Aguade M."/>
            <person name="Akashi H."/>
            <person name="Anderson W.W."/>
            <person name="Aquadro C.F."/>
            <person name="Ardell D.H."/>
            <person name="Arguello R."/>
            <person name="Artieri C.G."/>
            <person name="Barbash D.A."/>
            <person name="Barker D."/>
            <person name="Barsanti P."/>
            <person name="Batterham P."/>
            <person name="Batzoglou S."/>
            <person name="Begun D."/>
            <person name="Bhutkar A."/>
            <person name="Blanco E."/>
            <person name="Bosak S.A."/>
            <person name="Bradley R.K."/>
            <person name="Brand A.D."/>
            <person name="Brent M.R."/>
            <person name="Brooks A.N."/>
            <person name="Brown R.H."/>
            <person name="Butlin R.K."/>
            <person name="Caggese C."/>
            <person name="Calvi B.R."/>
            <person name="Bernardo de Carvalho A."/>
            <person name="Caspi A."/>
            <person name="Castrezana S."/>
            <person name="Celniker S.E."/>
            <person name="Chang J.L."/>
            <person name="Chapple C."/>
            <person name="Chatterji S."/>
            <person name="Chinwalla A."/>
            <person name="Civetta A."/>
            <person name="Clifton S.W."/>
            <person name="Comeron J.M."/>
            <person name="Costello J.C."/>
            <person name="Coyne J.A."/>
            <person name="Daub J."/>
            <person name="David R.G."/>
            <person name="Delcher A.L."/>
            <person name="Delehaunty K."/>
            <person name="Do C.B."/>
            <person name="Ebling H."/>
            <person name="Edwards K."/>
            <person name="Eickbush T."/>
            <person name="Evans J.D."/>
            <person name="Filipski A."/>
            <person name="Findeiss S."/>
            <person name="Freyhult E."/>
            <person name="Fulton L."/>
            <person name="Fulton R."/>
            <person name="Garcia A.C."/>
            <person name="Gardiner A."/>
            <person name="Garfield D.A."/>
            <person name="Garvin B.E."/>
            <person name="Gibson G."/>
            <person name="Gilbert D."/>
            <person name="Gnerre S."/>
            <person name="Godfrey J."/>
            <person name="Good R."/>
            <person name="Gotea V."/>
            <person name="Gravely B."/>
            <person name="Greenberg A.J."/>
            <person name="Griffiths-Jones S."/>
            <person name="Gross S."/>
            <person name="Guigo R."/>
            <person name="Gustafson E.A."/>
            <person name="Haerty W."/>
            <person name="Hahn M.W."/>
            <person name="Halligan D.L."/>
            <person name="Halpern A.L."/>
            <person name="Halter G.M."/>
            <person name="Han M.V."/>
            <person name="Heger A."/>
            <person name="Hillier L."/>
            <person name="Hinrichs A.S."/>
            <person name="Holmes I."/>
            <person name="Hoskins R.A."/>
            <person name="Hubisz M.J."/>
            <person name="Hultmark D."/>
            <person name="Huntley M.A."/>
            <person name="Jaffe D.B."/>
            <person name="Jagadeeshan S."/>
            <person name="Jeck W.R."/>
            <person name="Johnson J."/>
            <person name="Jones C.D."/>
            <person name="Jordan W.C."/>
            <person name="Karpen G.H."/>
            <person name="Kataoka E."/>
            <person name="Keightley P.D."/>
            <person name="Kheradpour P."/>
            <person name="Kirkness E.F."/>
            <person name="Koerich L.B."/>
            <person name="Kristiansen K."/>
            <person name="Kudrna D."/>
            <person name="Kulathinal R.J."/>
            <person name="Kumar S."/>
            <person name="Kwok R."/>
            <person name="Lander E."/>
            <person name="Langley C.H."/>
            <person name="Lapoint R."/>
            <person name="Lazzaro B.P."/>
            <person name="Lee S.J."/>
            <person name="Levesque L."/>
            <person name="Li R."/>
            <person name="Lin C.F."/>
            <person name="Lin M.F."/>
            <person name="Lindblad-Toh K."/>
            <person name="Llopart A."/>
            <person name="Long M."/>
            <person name="Low L."/>
            <person name="Lozovsky E."/>
            <person name="Lu J."/>
            <person name="Luo M."/>
            <person name="Machado C.A."/>
            <person name="Makalowski W."/>
            <person name="Marzo M."/>
            <person name="Matsuda M."/>
            <person name="Matzkin L."/>
            <person name="McAllister B."/>
            <person name="McBride C.S."/>
            <person name="McKernan B."/>
            <person name="McKernan K."/>
            <person name="Mendez-Lago M."/>
            <person name="Minx P."/>
            <person name="Mollenhauer M.U."/>
            <person name="Montooth K."/>
            <person name="Mount S.M."/>
            <person name="Mu X."/>
            <person name="Myers E."/>
            <person name="Negre B."/>
            <person name="Newfeld S."/>
            <person name="Nielsen R."/>
            <person name="Noor M.A."/>
            <person name="O'Grady P."/>
            <person name="Pachter L."/>
            <person name="Papaceit M."/>
            <person name="Parisi M.J."/>
            <person name="Parisi M."/>
            <person name="Parts L."/>
            <person name="Pedersen J.S."/>
            <person name="Pesole G."/>
            <person name="Phillippy A.M."/>
            <person name="Ponting C.P."/>
            <person name="Pop M."/>
            <person name="Porcelli D."/>
            <person name="Powell J.R."/>
            <person name="Prohaska S."/>
            <person name="Pruitt K."/>
            <person name="Puig M."/>
            <person name="Quesneville H."/>
            <person name="Ram K.R."/>
            <person name="Rand D."/>
            <person name="Rasmussen M.D."/>
            <person name="Reed L.K."/>
            <person name="Reenan R."/>
            <person name="Reily A."/>
            <person name="Remington K.A."/>
            <person name="Rieger T.T."/>
            <person name="Ritchie M.G."/>
            <person name="Robin C."/>
            <person name="Rogers Y.H."/>
            <person name="Rohde C."/>
            <person name="Rozas J."/>
            <person name="Rubenfield M.J."/>
            <person name="Ruiz A."/>
            <person name="Russo S."/>
            <person name="Salzberg S.L."/>
            <person name="Sanchez-Gracia A."/>
            <person name="Saranga D.J."/>
            <person name="Sato H."/>
            <person name="Schaeffer S.W."/>
            <person name="Schatz M.C."/>
            <person name="Schlenke T."/>
            <person name="Schwartz R."/>
            <person name="Segarra C."/>
            <person name="Singh R.S."/>
            <person name="Sirot L."/>
            <person name="Sirota M."/>
            <person name="Sisneros N.B."/>
            <person name="Smith C.D."/>
            <person name="Smith T.F."/>
            <person name="Spieth J."/>
            <person name="Stage D.E."/>
            <person name="Stark A."/>
            <person name="Stephan W."/>
            <person name="Strausberg R.L."/>
            <person name="Strempel S."/>
            <person name="Sturgill D."/>
            <person name="Sutton G."/>
            <person name="Sutton G.G."/>
            <person name="Tao W."/>
            <person name="Teichmann S."/>
            <person name="Tobari Y.N."/>
            <person name="Tomimura Y."/>
            <person name="Tsolas J.M."/>
            <person name="Valente V.L."/>
            <person name="Venter E."/>
            <person name="Venter J.C."/>
            <person name="Vicario S."/>
            <person name="Vieira F.G."/>
            <person name="Vilella A.J."/>
            <person name="Villasante A."/>
            <person name="Walenz B."/>
            <person name="Wang J."/>
            <person name="Wasserman M."/>
            <person name="Watts T."/>
            <person name="Wilson D."/>
            <person name="Wilson R.K."/>
            <person name="Wing R.A."/>
            <person name="Wolfner M.F."/>
            <person name="Wong A."/>
            <person name="Wong G.K."/>
            <person name="Wu C.I."/>
            <person name="Wu G."/>
            <person name="Yamamoto D."/>
            <person name="Yang H.P."/>
            <person name="Yang S.P."/>
            <person name="Yorke J.A."/>
            <person name="Yoshida K."/>
            <person name="Zdobnov E."/>
            <person name="Zhang P."/>
            <person name="Zhang Y."/>
            <person name="Zimin A.V."/>
            <person name="Baldwin J."/>
            <person name="Abdouelleil A."/>
            <person name="Abdulkadir J."/>
            <person name="Abebe A."/>
            <person name="Abera B."/>
            <person name="Abreu J."/>
            <person name="Acer S.C."/>
            <person name="Aftuck L."/>
            <person name="Alexander A."/>
            <person name="An P."/>
            <person name="Anderson E."/>
            <person name="Anderson S."/>
            <person name="Arachi H."/>
            <person name="Azer M."/>
            <person name="Bachantsang P."/>
            <person name="Barry A."/>
            <person name="Bayul T."/>
            <person name="Berlin A."/>
            <person name="Bessette D."/>
            <person name="Bloom T."/>
            <person name="Blye J."/>
            <person name="Boguslavskiy L."/>
            <person name="Bonnet C."/>
            <person name="Boukhgalter B."/>
            <person name="Bourzgui I."/>
            <person name="Brown A."/>
            <person name="Cahill P."/>
            <person name="Channer S."/>
            <person name="Cheshatsang Y."/>
            <person name="Chuda L."/>
            <person name="Citroen M."/>
            <person name="Collymore A."/>
            <person name="Cooke P."/>
            <person name="Costello M."/>
            <person name="D'Aco K."/>
            <person name="Daza R."/>
            <person name="De Haan G."/>
            <person name="DeGray S."/>
            <person name="DeMaso C."/>
            <person name="Dhargay N."/>
            <person name="Dooley K."/>
            <person name="Dooley E."/>
            <person name="Doricent M."/>
            <person name="Dorje P."/>
            <person name="Dorjee K."/>
            <person name="Dupes A."/>
            <person name="Elong R."/>
            <person name="Falk J."/>
            <person name="Farina A."/>
            <person name="Faro S."/>
            <person name="Ferguson D."/>
            <person name="Fisher S."/>
            <person name="Foley C.D."/>
            <person name="Franke A."/>
            <person name="Friedrich D."/>
            <person name="Gadbois L."/>
            <person name="Gearin G."/>
            <person name="Gearin C.R."/>
            <person name="Giannoukos G."/>
            <person name="Goode T."/>
            <person name="Graham J."/>
            <person name="Grandbois E."/>
            <person name="Grewal S."/>
            <person name="Gyaltsen K."/>
            <person name="Hafez N."/>
            <person name="Hagos B."/>
            <person name="Hall J."/>
            <person name="Henson C."/>
            <person name="Hollinger A."/>
            <person name="Honan T."/>
            <person name="Huard M.D."/>
            <person name="Hughes L."/>
            <person name="Hurhula B."/>
            <person name="Husby M.E."/>
            <person name="Kamat A."/>
            <person name="Kanga B."/>
            <person name="Kashin S."/>
            <person name="Khazanovich D."/>
            <person name="Kisner P."/>
            <person name="Lance K."/>
            <person name="Lara M."/>
            <person name="Lee W."/>
            <person name="Lennon N."/>
            <person name="Letendre F."/>
            <person name="LeVine R."/>
            <person name="Lipovsky A."/>
            <person name="Liu X."/>
            <person name="Liu J."/>
            <person name="Liu S."/>
            <person name="Lokyitsang T."/>
            <person name="Lokyitsang Y."/>
            <person name="Lubonja R."/>
            <person name="Lui A."/>
            <person name="MacDonald P."/>
            <person name="Magnisalis V."/>
            <person name="Maru K."/>
            <person name="Matthews C."/>
            <person name="McCusker W."/>
            <person name="McDonough S."/>
            <person name="Mehta T."/>
            <person name="Meldrim J."/>
            <person name="Meneus L."/>
            <person name="Mihai O."/>
            <person name="Mihalev A."/>
            <person name="Mihova T."/>
            <person name="Mittelman R."/>
            <person name="Mlenga V."/>
            <person name="Montmayeur A."/>
            <person name="Mulrain L."/>
            <person name="Navidi A."/>
            <person name="Naylor J."/>
            <person name="Negash T."/>
            <person name="Nguyen T."/>
            <person name="Nguyen N."/>
            <person name="Nicol R."/>
            <person name="Norbu C."/>
            <person name="Norbu N."/>
            <person name="Novod N."/>
            <person name="O'Neill B."/>
            <person name="Osman S."/>
            <person name="Markiewicz E."/>
            <person name="Oyono O.L."/>
            <person name="Patti C."/>
            <person name="Phunkhang P."/>
            <person name="Pierre F."/>
            <person name="Priest M."/>
            <person name="Raghuraman S."/>
            <person name="Rege F."/>
            <person name="Reyes R."/>
            <person name="Rise C."/>
            <person name="Rogov P."/>
            <person name="Ross K."/>
            <person name="Ryan E."/>
            <person name="Settipalli S."/>
            <person name="Shea T."/>
            <person name="Sherpa N."/>
            <person name="Shi L."/>
            <person name="Shih D."/>
            <person name="Sparrow T."/>
            <person name="Spaulding J."/>
            <person name="Stalker J."/>
            <person name="Stange-Thomann N."/>
            <person name="Stavropoulos S."/>
            <person name="Stone C."/>
            <person name="Strader C."/>
            <person name="Tesfaye S."/>
            <person name="Thomson T."/>
            <person name="Thoulutsang Y."/>
            <person name="Thoulutsang D."/>
            <person name="Topham K."/>
            <person name="Topping I."/>
            <person name="Tsamla T."/>
            <person name="Vassiliev H."/>
            <person name="Vo A."/>
            <person name="Wangchuk T."/>
            <person name="Wangdi T."/>
            <person name="Weiand M."/>
            <person name="Wilkinson J."/>
            <person name="Wilson A."/>
            <person name="Yadav S."/>
            <person name="Young G."/>
            <person name="Yu Q."/>
            <person name="Zembek L."/>
            <person name="Zhong D."/>
            <person name="Zimmer A."/>
            <person name="Zwirko Z."/>
            <person name="Jaffe D.B."/>
            <person name="Alvarez P."/>
            <person name="Brockman W."/>
            <person name="Butler J."/>
            <person name="Chin C."/>
            <person name="Gnerre S."/>
            <person name="Grabherr M."/>
            <person name="Kleber M."/>
            <person name="Mauceli E."/>
            <person name="MacCallum I."/>
        </authorList>
    </citation>
    <scope>NUCLEOTIDE SEQUENCE [LARGE SCALE GENOMIC DNA]</scope>
    <source>
        <strain evidence="3">Rob3c / Tucson 14021-0248.25</strain>
    </source>
</reference>
<feature type="region of interest" description="Disordered" evidence="1">
    <location>
        <begin position="49"/>
        <end position="69"/>
    </location>
</feature>
<evidence type="ECO:0000256" key="1">
    <source>
        <dbReference type="SAM" id="MobiDB-lite"/>
    </source>
</evidence>
<gene>
    <name evidence="2" type="primary">Dsec\GM22368</name>
    <name evidence="2" type="ORF">Dsec_GM22368</name>
</gene>
<dbReference type="AlphaFoldDB" id="B4IAP6"/>
<feature type="compositionally biased region" description="Basic residues" evidence="1">
    <location>
        <begin position="1"/>
        <end position="25"/>
    </location>
</feature>